<gene>
    <name evidence="4" type="ORF">CHLNCDRAFT_59133</name>
</gene>
<dbReference type="PANTHER" id="PTHR13405:SF11">
    <property type="entry name" value="NUCLEAR PORE COMPLEX PROTEIN NUP133"/>
    <property type="match status" value="1"/>
</dbReference>
<dbReference type="GO" id="GO:0000972">
    <property type="term" value="P:transcription-dependent tethering of RNA polymerase II gene DNA at nuclear periphery"/>
    <property type="evidence" value="ECO:0007669"/>
    <property type="project" value="TreeGrafter"/>
</dbReference>
<dbReference type="GO" id="GO:0017056">
    <property type="term" value="F:structural constituent of nuclear pore"/>
    <property type="evidence" value="ECO:0007669"/>
    <property type="project" value="InterPro"/>
</dbReference>
<proteinExistence type="predicted"/>
<dbReference type="OrthoDB" id="515705at2759"/>
<feature type="non-terminal residue" evidence="4">
    <location>
        <position position="439"/>
    </location>
</feature>
<evidence type="ECO:0000313" key="5">
    <source>
        <dbReference type="Proteomes" id="UP000008141"/>
    </source>
</evidence>
<dbReference type="GO" id="GO:0031080">
    <property type="term" value="C:nuclear pore outer ring"/>
    <property type="evidence" value="ECO:0007669"/>
    <property type="project" value="TreeGrafter"/>
</dbReference>
<dbReference type="KEGG" id="cvr:CHLNCDRAFT_59133"/>
<comment type="subcellular location">
    <subcellularLocation>
        <location evidence="1">Nucleus</location>
    </subcellularLocation>
</comment>
<name>E1ZQX6_CHLVA</name>
<keyword evidence="3" id="KW-0539">Nucleus</keyword>
<dbReference type="AlphaFoldDB" id="E1ZQX6"/>
<organism evidence="5">
    <name type="scientific">Chlorella variabilis</name>
    <name type="common">Green alga</name>
    <dbReference type="NCBI Taxonomy" id="554065"/>
    <lineage>
        <taxon>Eukaryota</taxon>
        <taxon>Viridiplantae</taxon>
        <taxon>Chlorophyta</taxon>
        <taxon>core chlorophytes</taxon>
        <taxon>Trebouxiophyceae</taxon>
        <taxon>Chlorellales</taxon>
        <taxon>Chlorellaceae</taxon>
        <taxon>Chlorella clade</taxon>
        <taxon>Chlorella</taxon>
    </lineage>
</organism>
<keyword evidence="5" id="KW-1185">Reference proteome</keyword>
<dbReference type="PANTHER" id="PTHR13405">
    <property type="entry name" value="NUCLEAR PORE COMPLEX PROTEIN NUP133"/>
    <property type="match status" value="1"/>
</dbReference>
<sequence length="439" mass="48131">MQHPQSCTVGSVLAAACQGHLSTPTLATRLAELDAFRGTGRDNAIARWNGHILDALPKLNAREPVSVQLAEKLTQANLLLQLLSDAGIFPKLHASVLRCLFEDGQRLQALMDVRELESKQQEQQAGPCPLHEVVVAAGQACAEAVAGSGDRAPEEVFYALPTSTVAQFFKQVAAVAANAGRNPGQASVDFDAVAQLSKGVQVALGGAMQQRAHQQQWYGLAINVAVAGLDEPEWTAGKDVRAGLQMLAEACCRLHPRLVLEAPQQISPCVLLLFELTDRLLNACAAAVTAAPIGRQRQQLHIEYAAARDQLLEQLLEQALALSQEDQVEGLQLIRRVQGMASSHGSNRLLYEVAFAVTHDFQNLYEEMQQQRGDGLDPPLTTYVWDRLLKEGRFAFLLDQPHNFDAELQRFLSDDAADNTALRLQIRWLHEVRMQDYSS</sequence>
<evidence type="ECO:0000256" key="3">
    <source>
        <dbReference type="ARBA" id="ARBA00023242"/>
    </source>
</evidence>
<evidence type="ECO:0000313" key="4">
    <source>
        <dbReference type="EMBL" id="EFN51801.1"/>
    </source>
</evidence>
<dbReference type="GO" id="GO:0006606">
    <property type="term" value="P:protein import into nucleus"/>
    <property type="evidence" value="ECO:0007669"/>
    <property type="project" value="TreeGrafter"/>
</dbReference>
<dbReference type="InParanoid" id="E1ZQX6"/>
<dbReference type="GeneID" id="17351199"/>
<keyword evidence="2" id="KW-0813">Transport</keyword>
<accession>E1ZQX6</accession>
<dbReference type="eggNOG" id="ENOG502QSRR">
    <property type="taxonomic scope" value="Eukaryota"/>
</dbReference>
<evidence type="ECO:0000256" key="1">
    <source>
        <dbReference type="ARBA" id="ARBA00004123"/>
    </source>
</evidence>
<dbReference type="GO" id="GO:0016973">
    <property type="term" value="P:poly(A)+ mRNA export from nucleus"/>
    <property type="evidence" value="ECO:0007669"/>
    <property type="project" value="TreeGrafter"/>
</dbReference>
<evidence type="ECO:0000256" key="2">
    <source>
        <dbReference type="ARBA" id="ARBA00022448"/>
    </source>
</evidence>
<dbReference type="Proteomes" id="UP000008141">
    <property type="component" value="Unassembled WGS sequence"/>
</dbReference>
<protein>
    <submittedName>
        <fullName evidence="4">Expressed protein</fullName>
    </submittedName>
</protein>
<dbReference type="InterPro" id="IPR037624">
    <property type="entry name" value="Nup133-like"/>
</dbReference>
<dbReference type="RefSeq" id="XP_005843903.1">
    <property type="nucleotide sequence ID" value="XM_005843841.1"/>
</dbReference>
<dbReference type="EMBL" id="GL433860">
    <property type="protein sequence ID" value="EFN51801.1"/>
    <property type="molecule type" value="Genomic_DNA"/>
</dbReference>
<reference evidence="4 5" key="1">
    <citation type="journal article" date="2010" name="Plant Cell">
        <title>The Chlorella variabilis NC64A genome reveals adaptation to photosymbiosis, coevolution with viruses, and cryptic sex.</title>
        <authorList>
            <person name="Blanc G."/>
            <person name="Duncan G."/>
            <person name="Agarkova I."/>
            <person name="Borodovsky M."/>
            <person name="Gurnon J."/>
            <person name="Kuo A."/>
            <person name="Lindquist E."/>
            <person name="Lucas S."/>
            <person name="Pangilinan J."/>
            <person name="Polle J."/>
            <person name="Salamov A."/>
            <person name="Terry A."/>
            <person name="Yamada T."/>
            <person name="Dunigan D.D."/>
            <person name="Grigoriev I.V."/>
            <person name="Claverie J.M."/>
            <person name="Van Etten J.L."/>
        </authorList>
    </citation>
    <scope>NUCLEOTIDE SEQUENCE [LARGE SCALE GENOMIC DNA]</scope>
    <source>
        <strain evidence="4 5">NC64A</strain>
    </source>
</reference>